<feature type="signal peptide" evidence="1">
    <location>
        <begin position="1"/>
        <end position="19"/>
    </location>
</feature>
<evidence type="ECO:0000313" key="3">
    <source>
        <dbReference type="Proteomes" id="UP000635477"/>
    </source>
</evidence>
<evidence type="ECO:0000313" key="2">
    <source>
        <dbReference type="EMBL" id="KAF4978443.1"/>
    </source>
</evidence>
<reference evidence="2" key="2">
    <citation type="submission" date="2020-05" db="EMBL/GenBank/DDBJ databases">
        <authorList>
            <person name="Kim H.-S."/>
            <person name="Proctor R.H."/>
            <person name="Brown D.W."/>
        </authorList>
    </citation>
    <scope>NUCLEOTIDE SEQUENCE</scope>
    <source>
        <strain evidence="2">NRRL 22465</strain>
    </source>
</reference>
<accession>A0A8H4XL57</accession>
<reference evidence="2" key="1">
    <citation type="journal article" date="2020" name="BMC Genomics">
        <title>Correction to: Identification and distribution of gene clusters required for synthesis of sphingolipid metabolism inhibitors in diverse species of the filamentous fungus Fusarium.</title>
        <authorList>
            <person name="Kim H.S."/>
            <person name="Lohmar J.M."/>
            <person name="Busman M."/>
            <person name="Brown D.W."/>
            <person name="Naumann T.A."/>
            <person name="Divon H.H."/>
            <person name="Lysoe E."/>
            <person name="Uhlig S."/>
            <person name="Proctor R.H."/>
        </authorList>
    </citation>
    <scope>NUCLEOTIDE SEQUENCE</scope>
    <source>
        <strain evidence="2">NRRL 22465</strain>
    </source>
</reference>
<feature type="chain" id="PRO_5034534524" evidence="1">
    <location>
        <begin position="20"/>
        <end position="119"/>
    </location>
</feature>
<sequence length="119" mass="12446">MQLTTIFTTIALLSAQASAACSRLSTAQGEALSVVEVCRPEANRSGRFLCPKTNAWFRLGGNWGTRAFSPDNDVIFRIEPLTETGNLAAIYVACPAGTDNEFVMTGEGTSGVGAASVVA</sequence>
<evidence type="ECO:0000256" key="1">
    <source>
        <dbReference type="SAM" id="SignalP"/>
    </source>
</evidence>
<dbReference type="EMBL" id="JABEYC010000367">
    <property type="protein sequence ID" value="KAF4978443.1"/>
    <property type="molecule type" value="Genomic_DNA"/>
</dbReference>
<name>A0A8H4XL57_9HYPO</name>
<keyword evidence="1" id="KW-0732">Signal</keyword>
<organism evidence="2 3">
    <name type="scientific">Fusarium zealandicum</name>
    <dbReference type="NCBI Taxonomy" id="1053134"/>
    <lineage>
        <taxon>Eukaryota</taxon>
        <taxon>Fungi</taxon>
        <taxon>Dikarya</taxon>
        <taxon>Ascomycota</taxon>
        <taxon>Pezizomycotina</taxon>
        <taxon>Sordariomycetes</taxon>
        <taxon>Hypocreomycetidae</taxon>
        <taxon>Hypocreales</taxon>
        <taxon>Nectriaceae</taxon>
        <taxon>Fusarium</taxon>
        <taxon>Fusarium staphyleae species complex</taxon>
    </lineage>
</organism>
<protein>
    <submittedName>
        <fullName evidence="2">Uncharacterized protein</fullName>
    </submittedName>
</protein>
<proteinExistence type="predicted"/>
<dbReference type="Proteomes" id="UP000635477">
    <property type="component" value="Unassembled WGS sequence"/>
</dbReference>
<keyword evidence="3" id="KW-1185">Reference proteome</keyword>
<dbReference type="AlphaFoldDB" id="A0A8H4XL57"/>
<gene>
    <name evidence="2" type="ORF">FZEAL_5168</name>
</gene>
<comment type="caution">
    <text evidence="2">The sequence shown here is derived from an EMBL/GenBank/DDBJ whole genome shotgun (WGS) entry which is preliminary data.</text>
</comment>